<feature type="compositionally biased region" description="Polar residues" evidence="1">
    <location>
        <begin position="46"/>
        <end position="67"/>
    </location>
</feature>
<proteinExistence type="predicted"/>
<feature type="compositionally biased region" description="Polar residues" evidence="1">
    <location>
        <begin position="216"/>
        <end position="230"/>
    </location>
</feature>
<feature type="compositionally biased region" description="Polar residues" evidence="1">
    <location>
        <begin position="90"/>
        <end position="110"/>
    </location>
</feature>
<feature type="region of interest" description="Disordered" evidence="1">
    <location>
        <begin position="46"/>
        <end position="298"/>
    </location>
</feature>
<feature type="compositionally biased region" description="Polar residues" evidence="1">
    <location>
        <begin position="193"/>
        <end position="206"/>
    </location>
</feature>
<name>A0A8D8TEB3_9HEMI</name>
<protein>
    <submittedName>
        <fullName evidence="2">Dystonin</fullName>
    </submittedName>
</protein>
<dbReference type="AlphaFoldDB" id="A0A8D8TEB3"/>
<sequence length="298" mass="31452">MLPMPNPYVPEEHDPWCPYGVNSSKGRTNIELREQFILAEGVSQTMSAFKPKSSPSPNQQRSLSVASNAGPITKVREKSSKSIPMGKTGVNRSAGTPDSLSDNESPSYSRTPLKKPSSVRTRSSIASGGSLPGSRNNSRPPSRTGSKPPSRHGSNLSLDSTDDGTPSRIPRRSTSSRSSTGTTTPHKLGVPSYNGNSASRSRSPSGYGTPKPNSIHRASSIPTLSGSGLSWNKPPLARRSSQIPVLIPRARTPSGSSTPVPSLASGTRLQRKSSGASDTLTGLSRKSTPTDPKAPFRL</sequence>
<accession>A0A8D8TEB3</accession>
<reference evidence="2" key="1">
    <citation type="submission" date="2021-05" db="EMBL/GenBank/DDBJ databases">
        <authorList>
            <person name="Alioto T."/>
            <person name="Alioto T."/>
            <person name="Gomez Garrido J."/>
        </authorList>
    </citation>
    <scope>NUCLEOTIDE SEQUENCE</scope>
</reference>
<feature type="compositionally biased region" description="Low complexity" evidence="1">
    <location>
        <begin position="166"/>
        <end position="185"/>
    </location>
</feature>
<feature type="compositionally biased region" description="Polar residues" evidence="1">
    <location>
        <begin position="118"/>
        <end position="159"/>
    </location>
</feature>
<organism evidence="2">
    <name type="scientific">Cacopsylla melanoneura</name>
    <dbReference type="NCBI Taxonomy" id="428564"/>
    <lineage>
        <taxon>Eukaryota</taxon>
        <taxon>Metazoa</taxon>
        <taxon>Ecdysozoa</taxon>
        <taxon>Arthropoda</taxon>
        <taxon>Hexapoda</taxon>
        <taxon>Insecta</taxon>
        <taxon>Pterygota</taxon>
        <taxon>Neoptera</taxon>
        <taxon>Paraneoptera</taxon>
        <taxon>Hemiptera</taxon>
        <taxon>Sternorrhyncha</taxon>
        <taxon>Psylloidea</taxon>
        <taxon>Psyllidae</taxon>
        <taxon>Psyllinae</taxon>
        <taxon>Cacopsylla</taxon>
    </lineage>
</organism>
<evidence type="ECO:0000256" key="1">
    <source>
        <dbReference type="SAM" id="MobiDB-lite"/>
    </source>
</evidence>
<evidence type="ECO:0000313" key="2">
    <source>
        <dbReference type="EMBL" id="CAG6686273.1"/>
    </source>
</evidence>
<feature type="compositionally biased region" description="Polar residues" evidence="1">
    <location>
        <begin position="253"/>
        <end position="290"/>
    </location>
</feature>
<dbReference type="EMBL" id="HBUF01275519">
    <property type="protein sequence ID" value="CAG6686273.1"/>
    <property type="molecule type" value="Transcribed_RNA"/>
</dbReference>